<evidence type="ECO:0000256" key="7">
    <source>
        <dbReference type="SAM" id="Phobius"/>
    </source>
</evidence>
<keyword evidence="3" id="KW-0597">Phosphoprotein</keyword>
<gene>
    <name evidence="9" type="ORF">MTBBW1_2130083</name>
</gene>
<dbReference type="GO" id="GO:0005886">
    <property type="term" value="C:plasma membrane"/>
    <property type="evidence" value="ECO:0007669"/>
    <property type="project" value="TreeGrafter"/>
</dbReference>
<dbReference type="SMART" id="SM00304">
    <property type="entry name" value="HAMP"/>
    <property type="match status" value="1"/>
</dbReference>
<keyword evidence="5" id="KW-0418">Kinase</keyword>
<dbReference type="InterPro" id="IPR003660">
    <property type="entry name" value="HAMP_dom"/>
</dbReference>
<dbReference type="InterPro" id="IPR050428">
    <property type="entry name" value="TCS_sensor_his_kinase"/>
</dbReference>
<evidence type="ECO:0000259" key="8">
    <source>
        <dbReference type="PROSITE" id="PS50885"/>
    </source>
</evidence>
<dbReference type="PROSITE" id="PS50885">
    <property type="entry name" value="HAMP"/>
    <property type="match status" value="1"/>
</dbReference>
<dbReference type="PANTHER" id="PTHR45436">
    <property type="entry name" value="SENSOR HISTIDINE KINASE YKOH"/>
    <property type="match status" value="1"/>
</dbReference>
<dbReference type="GO" id="GO:0004673">
    <property type="term" value="F:protein histidine kinase activity"/>
    <property type="evidence" value="ECO:0007669"/>
    <property type="project" value="UniProtKB-EC"/>
</dbReference>
<reference evidence="9 10" key="1">
    <citation type="submission" date="2017-03" db="EMBL/GenBank/DDBJ databases">
        <authorList>
            <person name="Afonso C.L."/>
            <person name="Miller P.J."/>
            <person name="Scott M.A."/>
            <person name="Spackman E."/>
            <person name="Goraichik I."/>
            <person name="Dimitrov K.M."/>
            <person name="Suarez D.L."/>
            <person name="Swayne D.E."/>
        </authorList>
    </citation>
    <scope>NUCLEOTIDE SEQUENCE [LARGE SCALE GENOMIC DNA]</scope>
    <source>
        <strain evidence="9">PRJEB14757</strain>
    </source>
</reference>
<accession>A0A1W1HCS3</accession>
<evidence type="ECO:0000313" key="9">
    <source>
        <dbReference type="EMBL" id="SLM30188.1"/>
    </source>
</evidence>
<keyword evidence="7" id="KW-0472">Membrane</keyword>
<dbReference type="OrthoDB" id="5432773at2"/>
<dbReference type="Proteomes" id="UP000191931">
    <property type="component" value="Unassembled WGS sequence"/>
</dbReference>
<comment type="catalytic activity">
    <reaction evidence="1">
        <text>ATP + protein L-histidine = ADP + protein N-phospho-L-histidine.</text>
        <dbReference type="EC" id="2.7.13.3"/>
    </reaction>
</comment>
<evidence type="ECO:0000256" key="1">
    <source>
        <dbReference type="ARBA" id="ARBA00000085"/>
    </source>
</evidence>
<evidence type="ECO:0000256" key="2">
    <source>
        <dbReference type="ARBA" id="ARBA00012438"/>
    </source>
</evidence>
<dbReference type="CDD" id="cd06225">
    <property type="entry name" value="HAMP"/>
    <property type="match status" value="1"/>
</dbReference>
<dbReference type="Pfam" id="PF00672">
    <property type="entry name" value="HAMP"/>
    <property type="match status" value="1"/>
</dbReference>
<name>A0A1W1HCS3_9BACT</name>
<dbReference type="RefSeq" id="WP_080807796.1">
    <property type="nucleotide sequence ID" value="NZ_LT828558.1"/>
</dbReference>
<protein>
    <recommendedName>
        <fullName evidence="2">histidine kinase</fullName>
        <ecNumber evidence="2">2.7.13.3</ecNumber>
    </recommendedName>
</protein>
<evidence type="ECO:0000313" key="10">
    <source>
        <dbReference type="Proteomes" id="UP000191931"/>
    </source>
</evidence>
<dbReference type="Gene3D" id="6.10.340.10">
    <property type="match status" value="1"/>
</dbReference>
<proteinExistence type="predicted"/>
<evidence type="ECO:0000256" key="6">
    <source>
        <dbReference type="ARBA" id="ARBA00023012"/>
    </source>
</evidence>
<keyword evidence="7" id="KW-0812">Transmembrane</keyword>
<keyword evidence="4" id="KW-0808">Transferase</keyword>
<dbReference type="AlphaFoldDB" id="A0A1W1HCS3"/>
<feature type="domain" description="HAMP" evidence="8">
    <location>
        <begin position="240"/>
        <end position="292"/>
    </location>
</feature>
<feature type="transmembrane region" description="Helical" evidence="7">
    <location>
        <begin position="77"/>
        <end position="96"/>
    </location>
</feature>
<keyword evidence="10" id="KW-1185">Reference proteome</keyword>
<dbReference type="GO" id="GO:0000160">
    <property type="term" value="P:phosphorelay signal transduction system"/>
    <property type="evidence" value="ECO:0007669"/>
    <property type="project" value="UniProtKB-KW"/>
</dbReference>
<evidence type="ECO:0000256" key="4">
    <source>
        <dbReference type="ARBA" id="ARBA00022679"/>
    </source>
</evidence>
<evidence type="ECO:0000256" key="3">
    <source>
        <dbReference type="ARBA" id="ARBA00022553"/>
    </source>
</evidence>
<sequence>MIDVSCGSCGKKYRLDPAIIKSENARFTCKDCGSVNNLDQYIPKPSSLSPPEKQKEPTREMLQVTWLNSLQVKVNSVVVSLIIVIMSTFTVITYMTEEQKVELDLKTTSVNVAKRLSVYLVEAFWSLDDEILSESLKSEMIDRDIYAINLVDRSGKKIYLGYRRNAQWQLVPNDSQVAGELLISANETIMKDGKQIGSVEVFFTQEFVREQFVQSMYQILITSLLLLIAVALAVSVVLNRMILRPIARLTDAANRISVGNLDLEIPIESKDEIGVLAEAFARMKVSMAFAIKQLRKR</sequence>
<dbReference type="EC" id="2.7.13.3" evidence="2"/>
<organism evidence="9 10">
    <name type="scientific">Desulfamplus magnetovallimortis</name>
    <dbReference type="NCBI Taxonomy" id="1246637"/>
    <lineage>
        <taxon>Bacteria</taxon>
        <taxon>Pseudomonadati</taxon>
        <taxon>Thermodesulfobacteriota</taxon>
        <taxon>Desulfobacteria</taxon>
        <taxon>Desulfobacterales</taxon>
        <taxon>Desulfobacteraceae</taxon>
        <taxon>Desulfamplus</taxon>
    </lineage>
</organism>
<dbReference type="PANTHER" id="PTHR45436:SF5">
    <property type="entry name" value="SENSOR HISTIDINE KINASE TRCS"/>
    <property type="match status" value="1"/>
</dbReference>
<keyword evidence="7" id="KW-1133">Transmembrane helix</keyword>
<dbReference type="EMBL" id="FWEV01000128">
    <property type="protein sequence ID" value="SLM30188.1"/>
    <property type="molecule type" value="Genomic_DNA"/>
</dbReference>
<feature type="transmembrane region" description="Helical" evidence="7">
    <location>
        <begin position="216"/>
        <end position="238"/>
    </location>
</feature>
<dbReference type="STRING" id="1246637.MTBBW1_2130083"/>
<evidence type="ECO:0000256" key="5">
    <source>
        <dbReference type="ARBA" id="ARBA00022777"/>
    </source>
</evidence>
<dbReference type="SUPFAM" id="SSF158472">
    <property type="entry name" value="HAMP domain-like"/>
    <property type="match status" value="1"/>
</dbReference>
<keyword evidence="6" id="KW-0902">Two-component regulatory system</keyword>